<dbReference type="InterPro" id="IPR036388">
    <property type="entry name" value="WH-like_DNA-bd_sf"/>
</dbReference>
<dbReference type="Pfam" id="PF00532">
    <property type="entry name" value="Peripla_BP_1"/>
    <property type="match status" value="1"/>
</dbReference>
<dbReference type="SUPFAM" id="SSF53822">
    <property type="entry name" value="Periplasmic binding protein-like I"/>
    <property type="match status" value="1"/>
</dbReference>
<dbReference type="InterPro" id="IPR028082">
    <property type="entry name" value="Peripla_BP_I"/>
</dbReference>
<evidence type="ECO:0000256" key="1">
    <source>
        <dbReference type="ARBA" id="ARBA00023015"/>
    </source>
</evidence>
<dbReference type="GO" id="GO:0000976">
    <property type="term" value="F:transcription cis-regulatory region binding"/>
    <property type="evidence" value="ECO:0007669"/>
    <property type="project" value="TreeGrafter"/>
</dbReference>
<keyword evidence="6" id="KW-1185">Reference proteome</keyword>
<evidence type="ECO:0000313" key="5">
    <source>
        <dbReference type="EMBL" id="VGO13045.1"/>
    </source>
</evidence>
<dbReference type="CDD" id="cd06267">
    <property type="entry name" value="PBP1_LacI_sugar_binding-like"/>
    <property type="match status" value="1"/>
</dbReference>
<dbReference type="Gene3D" id="1.10.10.10">
    <property type="entry name" value="Winged helix-like DNA-binding domain superfamily/Winged helix DNA-binding domain"/>
    <property type="match status" value="1"/>
</dbReference>
<reference evidence="5 6" key="1">
    <citation type="submission" date="2019-04" db="EMBL/GenBank/DDBJ databases">
        <authorList>
            <person name="Van Vliet M D."/>
        </authorList>
    </citation>
    <scope>NUCLEOTIDE SEQUENCE [LARGE SCALE GENOMIC DNA]</scope>
    <source>
        <strain evidence="5 6">F1</strain>
    </source>
</reference>
<evidence type="ECO:0000256" key="3">
    <source>
        <dbReference type="ARBA" id="ARBA00023163"/>
    </source>
</evidence>
<dbReference type="PRINTS" id="PR00035">
    <property type="entry name" value="HTHGNTR"/>
</dbReference>
<accession>A0A6C2TZL6</accession>
<feature type="domain" description="HTH gntR-type" evidence="4">
    <location>
        <begin position="5"/>
        <end position="73"/>
    </location>
</feature>
<dbReference type="SMART" id="SM00345">
    <property type="entry name" value="HTH_GNTR"/>
    <property type="match status" value="1"/>
</dbReference>
<dbReference type="PANTHER" id="PTHR30146">
    <property type="entry name" value="LACI-RELATED TRANSCRIPTIONAL REPRESSOR"/>
    <property type="match status" value="1"/>
</dbReference>
<keyword evidence="2" id="KW-0238">DNA-binding</keyword>
<dbReference type="InterPro" id="IPR001761">
    <property type="entry name" value="Peripla_BP/Lac1_sug-bd_dom"/>
</dbReference>
<dbReference type="Proteomes" id="UP000366872">
    <property type="component" value="Unassembled WGS sequence"/>
</dbReference>
<keyword evidence="1" id="KW-0805">Transcription regulation</keyword>
<dbReference type="EMBL" id="CAAHFG010000001">
    <property type="protein sequence ID" value="VGO13045.1"/>
    <property type="molecule type" value="Genomic_DNA"/>
</dbReference>
<dbReference type="AlphaFoldDB" id="A0A6C2TZL6"/>
<dbReference type="InterPro" id="IPR036390">
    <property type="entry name" value="WH_DNA-bd_sf"/>
</dbReference>
<dbReference type="PANTHER" id="PTHR30146:SF24">
    <property type="entry name" value="XYLOSE OPERON REGULATORY PROTEIN"/>
    <property type="match status" value="1"/>
</dbReference>
<dbReference type="CDD" id="cd07377">
    <property type="entry name" value="WHTH_GntR"/>
    <property type="match status" value="1"/>
</dbReference>
<evidence type="ECO:0000256" key="2">
    <source>
        <dbReference type="ARBA" id="ARBA00023125"/>
    </source>
</evidence>
<proteinExistence type="predicted"/>
<dbReference type="PROSITE" id="PS50949">
    <property type="entry name" value="HTH_GNTR"/>
    <property type="match status" value="1"/>
</dbReference>
<dbReference type="InterPro" id="IPR000524">
    <property type="entry name" value="Tscrpt_reg_HTH_GntR"/>
</dbReference>
<protein>
    <submittedName>
        <fullName evidence="5">HTH-type transcriptional repressor YvoA</fullName>
    </submittedName>
</protein>
<evidence type="ECO:0000313" key="6">
    <source>
        <dbReference type="Proteomes" id="UP000366872"/>
    </source>
</evidence>
<dbReference type="Gene3D" id="3.40.50.2300">
    <property type="match status" value="2"/>
</dbReference>
<sequence>MAKPNTKEDIAYQYVRELINGDELQPGDLLPTETQISETLGINRMTIAKALASLKNEGYVERRAGRGTTLIRKPASSSSKIVLVISPWPSWDIKDEWYFSRMLYAMQTTAIRNGMATINLAVHAEQIEDDDFAKIRDIYHAVECQGAIVVDPYLATHGKLQEFLAGLHCPTVWAGSSQKDAPNAYCVDIDDHQAAFDLTEKLINSGAQQIAYISFQFNTEARRRRLDGYKAALKKNDIPFDERLVICNSMPVCLKDAGRECAGIYTARNLAADAVVLSDLLMLDGIISFCDQLQTPPLLKLKQLPCATFDYEKDQGHANIQFSATQPIEDIGASTVQMLIDICEGKPNIPKIQILNHEIHTLN</sequence>
<dbReference type="GO" id="GO:0003700">
    <property type="term" value="F:DNA-binding transcription factor activity"/>
    <property type="evidence" value="ECO:0007669"/>
    <property type="project" value="InterPro"/>
</dbReference>
<name>A0A6C2TZL6_PONDE</name>
<evidence type="ECO:0000259" key="4">
    <source>
        <dbReference type="PROSITE" id="PS50949"/>
    </source>
</evidence>
<dbReference type="RefSeq" id="WP_136078663.1">
    <property type="nucleotide sequence ID" value="NZ_CAAHFG010000001.1"/>
</dbReference>
<organism evidence="5 6">
    <name type="scientific">Pontiella desulfatans</name>
    <dbReference type="NCBI Taxonomy" id="2750659"/>
    <lineage>
        <taxon>Bacteria</taxon>
        <taxon>Pseudomonadati</taxon>
        <taxon>Kiritimatiellota</taxon>
        <taxon>Kiritimatiellia</taxon>
        <taxon>Kiritimatiellales</taxon>
        <taxon>Pontiellaceae</taxon>
        <taxon>Pontiella</taxon>
    </lineage>
</organism>
<dbReference type="SUPFAM" id="SSF46785">
    <property type="entry name" value="Winged helix' DNA-binding domain"/>
    <property type="match status" value="1"/>
</dbReference>
<keyword evidence="3" id="KW-0804">Transcription</keyword>
<dbReference type="Pfam" id="PF00392">
    <property type="entry name" value="GntR"/>
    <property type="match status" value="1"/>
</dbReference>
<gene>
    <name evidence="5" type="primary">yvoA</name>
    <name evidence="5" type="ORF">PDESU_01599</name>
</gene>